<feature type="region of interest" description="Disordered" evidence="1">
    <location>
        <begin position="83"/>
        <end position="106"/>
    </location>
</feature>
<reference evidence="2 3" key="1">
    <citation type="submission" date="2014-08" db="EMBL/GenBank/DDBJ databases">
        <title>Whole genome shotgun sequence of Rhizobium rubi NBRC 13261.</title>
        <authorList>
            <person name="Katano-Makiyama Y."/>
            <person name="Hosoyama A."/>
            <person name="Hashimoto M."/>
            <person name="Hosoyama Y."/>
            <person name="Noguchi M."/>
            <person name="Tsuchikane K."/>
            <person name="Uohara A."/>
            <person name="Ohji S."/>
            <person name="Ichikawa N."/>
            <person name="Kimura A."/>
            <person name="Yamazoe A."/>
            <person name="Fujita N."/>
        </authorList>
    </citation>
    <scope>NUCLEOTIDE SEQUENCE [LARGE SCALE GENOMIC DNA]</scope>
    <source>
        <strain evidence="2 3">NBRC 13261</strain>
    </source>
</reference>
<gene>
    <name evidence="2" type="ORF">RRU01S_07_04500</name>
</gene>
<dbReference type="Proteomes" id="UP000028701">
    <property type="component" value="Unassembled WGS sequence"/>
</dbReference>
<organism evidence="2 3">
    <name type="scientific">Agrobacterium rubi TR3 = NBRC 13261</name>
    <dbReference type="NCBI Taxonomy" id="1368415"/>
    <lineage>
        <taxon>Bacteria</taxon>
        <taxon>Pseudomonadati</taxon>
        <taxon>Pseudomonadota</taxon>
        <taxon>Alphaproteobacteria</taxon>
        <taxon>Hyphomicrobiales</taxon>
        <taxon>Rhizobiaceae</taxon>
        <taxon>Rhizobium/Agrobacterium group</taxon>
        <taxon>Agrobacterium</taxon>
    </lineage>
</organism>
<dbReference type="InterPro" id="IPR010982">
    <property type="entry name" value="Lambda_DNA-bd_dom_sf"/>
</dbReference>
<evidence type="ECO:0000313" key="3">
    <source>
        <dbReference type="Proteomes" id="UP000028701"/>
    </source>
</evidence>
<accession>A0A081CTC7</accession>
<dbReference type="eggNOG" id="COG1396">
    <property type="taxonomic scope" value="Bacteria"/>
</dbReference>
<dbReference type="CDD" id="cd00093">
    <property type="entry name" value="HTH_XRE"/>
    <property type="match status" value="1"/>
</dbReference>
<name>A0A081CTC7_9HYPH</name>
<evidence type="ECO:0000256" key="1">
    <source>
        <dbReference type="SAM" id="MobiDB-lite"/>
    </source>
</evidence>
<dbReference type="InterPro" id="IPR001387">
    <property type="entry name" value="Cro/C1-type_HTH"/>
</dbReference>
<dbReference type="Gene3D" id="1.10.260.40">
    <property type="entry name" value="lambda repressor-like DNA-binding domains"/>
    <property type="match status" value="1"/>
</dbReference>
<dbReference type="SUPFAM" id="SSF47413">
    <property type="entry name" value="lambda repressor-like DNA-binding domains"/>
    <property type="match status" value="1"/>
</dbReference>
<dbReference type="AlphaFoldDB" id="A0A081CTC7"/>
<proteinExistence type="predicted"/>
<sequence length="106" mass="11066">MLSLQCRMARSAVGWDVNQLADAAHVPAQAITRFETGDDIDQPMIDALKAALQSAGVSFIDDNQTSAAGGPGVRLLKSPAEFDTDQSQTVQYPEHLAPDAPTGAGG</sequence>
<evidence type="ECO:0000313" key="2">
    <source>
        <dbReference type="EMBL" id="GAK69923.1"/>
    </source>
</evidence>
<protein>
    <submittedName>
        <fullName evidence="2">Putative Xre family DNA-binding protein</fullName>
    </submittedName>
</protein>
<keyword evidence="2" id="KW-0238">DNA-binding</keyword>
<dbReference type="GO" id="GO:0003677">
    <property type="term" value="F:DNA binding"/>
    <property type="evidence" value="ECO:0007669"/>
    <property type="project" value="UniProtKB-KW"/>
</dbReference>
<comment type="caution">
    <text evidence="2">The sequence shown here is derived from an EMBL/GenBank/DDBJ whole genome shotgun (WGS) entry which is preliminary data.</text>
</comment>
<dbReference type="EMBL" id="BBJU01000007">
    <property type="protein sequence ID" value="GAK69923.1"/>
    <property type="molecule type" value="Genomic_DNA"/>
</dbReference>